<feature type="compositionally biased region" description="Acidic residues" evidence="1">
    <location>
        <begin position="156"/>
        <end position="165"/>
    </location>
</feature>
<feature type="region of interest" description="Disordered" evidence="1">
    <location>
        <begin position="155"/>
        <end position="185"/>
    </location>
</feature>
<sequence length="185" mass="21466">MDLSQEEIEEPPKYNEDDKTFVHQLIDNEGKNWDRNLFHETLKKSHDMQLKNEYESEINQHEDGKGVGESRSITNEFIAEDRNIRNQGVKCENDEDFKTDISYEGIIREIKVESSGDENTTNSAQVFDDEGKRCESSEDCKIDIQCDKIIIKSEVESSESSEDEINTIKSEVDDDDEEFLDDVKR</sequence>
<gene>
    <name evidence="2" type="ORF">HHI36_022633</name>
</gene>
<dbReference type="EMBL" id="JABFTP020000042">
    <property type="protein sequence ID" value="KAL3272149.1"/>
    <property type="molecule type" value="Genomic_DNA"/>
</dbReference>
<organism evidence="2 3">
    <name type="scientific">Cryptolaemus montrouzieri</name>
    <dbReference type="NCBI Taxonomy" id="559131"/>
    <lineage>
        <taxon>Eukaryota</taxon>
        <taxon>Metazoa</taxon>
        <taxon>Ecdysozoa</taxon>
        <taxon>Arthropoda</taxon>
        <taxon>Hexapoda</taxon>
        <taxon>Insecta</taxon>
        <taxon>Pterygota</taxon>
        <taxon>Neoptera</taxon>
        <taxon>Endopterygota</taxon>
        <taxon>Coleoptera</taxon>
        <taxon>Polyphaga</taxon>
        <taxon>Cucujiformia</taxon>
        <taxon>Coccinelloidea</taxon>
        <taxon>Coccinellidae</taxon>
        <taxon>Scymninae</taxon>
        <taxon>Scymnini</taxon>
        <taxon>Cryptolaemus</taxon>
    </lineage>
</organism>
<evidence type="ECO:0000313" key="3">
    <source>
        <dbReference type="Proteomes" id="UP001516400"/>
    </source>
</evidence>
<comment type="caution">
    <text evidence="2">The sequence shown here is derived from an EMBL/GenBank/DDBJ whole genome shotgun (WGS) entry which is preliminary data.</text>
</comment>
<proteinExistence type="predicted"/>
<accession>A0ABD2N1J5</accession>
<name>A0ABD2N1J5_9CUCU</name>
<keyword evidence="3" id="KW-1185">Reference proteome</keyword>
<protein>
    <submittedName>
        <fullName evidence="2">Uncharacterized protein</fullName>
    </submittedName>
</protein>
<reference evidence="2 3" key="1">
    <citation type="journal article" date="2021" name="BMC Biol.">
        <title>Horizontally acquired antibacterial genes associated with adaptive radiation of ladybird beetles.</title>
        <authorList>
            <person name="Li H.S."/>
            <person name="Tang X.F."/>
            <person name="Huang Y.H."/>
            <person name="Xu Z.Y."/>
            <person name="Chen M.L."/>
            <person name="Du X.Y."/>
            <person name="Qiu B.Y."/>
            <person name="Chen P.T."/>
            <person name="Zhang W."/>
            <person name="Slipinski A."/>
            <person name="Escalona H.E."/>
            <person name="Waterhouse R.M."/>
            <person name="Zwick A."/>
            <person name="Pang H."/>
        </authorList>
    </citation>
    <scope>NUCLEOTIDE SEQUENCE [LARGE SCALE GENOMIC DNA]</scope>
    <source>
        <strain evidence="2">SYSU2018</strain>
    </source>
</reference>
<evidence type="ECO:0000313" key="2">
    <source>
        <dbReference type="EMBL" id="KAL3272149.1"/>
    </source>
</evidence>
<dbReference type="AlphaFoldDB" id="A0ABD2N1J5"/>
<feature type="compositionally biased region" description="Acidic residues" evidence="1">
    <location>
        <begin position="172"/>
        <end position="185"/>
    </location>
</feature>
<dbReference type="Proteomes" id="UP001516400">
    <property type="component" value="Unassembled WGS sequence"/>
</dbReference>
<evidence type="ECO:0000256" key="1">
    <source>
        <dbReference type="SAM" id="MobiDB-lite"/>
    </source>
</evidence>